<dbReference type="Gene3D" id="3.80.10.10">
    <property type="entry name" value="Ribonuclease Inhibitor"/>
    <property type="match status" value="2"/>
</dbReference>
<evidence type="ECO:0000313" key="2">
    <source>
        <dbReference type="EMBL" id="KAL0907693.1"/>
    </source>
</evidence>
<dbReference type="InterPro" id="IPR056789">
    <property type="entry name" value="LRR_R13L1-DRL21"/>
</dbReference>
<gene>
    <name evidence="2" type="ORF">M5K25_022123</name>
</gene>
<dbReference type="PANTHER" id="PTHR47186:SF49">
    <property type="entry name" value="NB-ARC DOMAIN-CONTAINING PROTEIN"/>
    <property type="match status" value="1"/>
</dbReference>
<organism evidence="2 3">
    <name type="scientific">Dendrobium thyrsiflorum</name>
    <name type="common">Pinecone-like raceme dendrobium</name>
    <name type="synonym">Orchid</name>
    <dbReference type="NCBI Taxonomy" id="117978"/>
    <lineage>
        <taxon>Eukaryota</taxon>
        <taxon>Viridiplantae</taxon>
        <taxon>Streptophyta</taxon>
        <taxon>Embryophyta</taxon>
        <taxon>Tracheophyta</taxon>
        <taxon>Spermatophyta</taxon>
        <taxon>Magnoliopsida</taxon>
        <taxon>Liliopsida</taxon>
        <taxon>Asparagales</taxon>
        <taxon>Orchidaceae</taxon>
        <taxon>Epidendroideae</taxon>
        <taxon>Malaxideae</taxon>
        <taxon>Dendrobiinae</taxon>
        <taxon>Dendrobium</taxon>
    </lineage>
</organism>
<dbReference type="InterPro" id="IPR032675">
    <property type="entry name" value="LRR_dom_sf"/>
</dbReference>
<protein>
    <recommendedName>
        <fullName evidence="1">R13L1/DRL21-like LRR repeat region domain-containing protein</fullName>
    </recommendedName>
</protein>
<dbReference type="EMBL" id="JANQDX010000017">
    <property type="protein sequence ID" value="KAL0907693.1"/>
    <property type="molecule type" value="Genomic_DNA"/>
</dbReference>
<evidence type="ECO:0000259" key="1">
    <source>
        <dbReference type="Pfam" id="PF25019"/>
    </source>
</evidence>
<dbReference type="SUPFAM" id="SSF52058">
    <property type="entry name" value="L domain-like"/>
    <property type="match status" value="1"/>
</dbReference>
<reference evidence="2 3" key="1">
    <citation type="journal article" date="2024" name="Plant Biotechnol. J.">
        <title>Dendrobium thyrsiflorum genome and its molecular insights into genes involved in important horticultural traits.</title>
        <authorList>
            <person name="Chen B."/>
            <person name="Wang J.Y."/>
            <person name="Zheng P.J."/>
            <person name="Li K.L."/>
            <person name="Liang Y.M."/>
            <person name="Chen X.F."/>
            <person name="Zhang C."/>
            <person name="Zhao X."/>
            <person name="He X."/>
            <person name="Zhang G.Q."/>
            <person name="Liu Z.J."/>
            <person name="Xu Q."/>
        </authorList>
    </citation>
    <scope>NUCLEOTIDE SEQUENCE [LARGE SCALE GENOMIC DNA]</scope>
    <source>
        <strain evidence="2">GZMU011</strain>
    </source>
</reference>
<dbReference type="PANTHER" id="PTHR47186">
    <property type="entry name" value="LEUCINE-RICH REPEAT-CONTAINING PROTEIN 57"/>
    <property type="match status" value="1"/>
</dbReference>
<evidence type="ECO:0000313" key="3">
    <source>
        <dbReference type="Proteomes" id="UP001552299"/>
    </source>
</evidence>
<comment type="caution">
    <text evidence="2">The sequence shown here is derived from an EMBL/GenBank/DDBJ whole genome shotgun (WGS) entry which is preliminary data.</text>
</comment>
<keyword evidence="3" id="KW-1185">Reference proteome</keyword>
<dbReference type="AlphaFoldDB" id="A0ABD0UBV2"/>
<dbReference type="Pfam" id="PF25019">
    <property type="entry name" value="LRR_R13L1-DRL21"/>
    <property type="match status" value="1"/>
</dbReference>
<dbReference type="Proteomes" id="UP001552299">
    <property type="component" value="Unassembled WGS sequence"/>
</dbReference>
<feature type="domain" description="R13L1/DRL21-like LRR repeat region" evidence="1">
    <location>
        <begin position="4"/>
        <end position="115"/>
    </location>
</feature>
<sequence length="334" mass="38354">MLKIDNLKRPQSETIILKELPNLSTLTLEFSMESSSPSEEQELAVEDLFDKIIPPQSLEDFTISGFFGRRFPNWMVSSPIEICVPILTKLVLNGINSCTQLPQLGLLSELRDLRMYYVTKVKKIGPEFFGTDINLTRFPFPKLEKLQISNFPELKEWSFGAQVEQNVSPRLKLLPCLRKLTISYCPLLKQLPKGLKYSTVKFLEISGSRSLKLDDNLPPEIEKLSLINCENLDKICCSPMLKTLYVDERYVEKWEALSCVEKLDSLQELSFTNFAIKSLPEWLLKLLQQRGLQNDSNDDFRLDLRCSNEIVQGCLKGGCNSNMVDHVSIYQEHY</sequence>
<proteinExistence type="predicted"/>
<name>A0ABD0UBV2_DENTH</name>
<accession>A0ABD0UBV2</accession>